<sequence length="405" mass="47756">MSVKIFTMTHKRFDVPRDETYVPLQVGRALTEDLGYLSDNTGENISVLNCYYSELTGVYWVWKNVRDADFVGICHYRRYLINQSGQILREKEFLTILKDYDIITSKKLQYDYTYYDGYADAHNIKDLIETGRVIQEKYPEYYPNFERLVHSNGSYFGNIMVASKKLFDEYASWLFDIFEEVQKRIDIDSYDNYHKRVFGFISEFLLMVWVDTRKLKAYECMVGMSAEKYETKEMKEKLSVYFKNKDIQGAKEYFMQCYEKRPDVLLEASDTTGELKLSMQVISTCENEAMNQVSGVLDQTNEFTKLMQFFRNLNSIVKRYMLGQNTDTDLLFLQKERVSYIAVSIAVMLFCDTKENSVSTLLRIAKDMEKSKEYVTAVLLLKRCLEYDSDNKMVSERLELLKDFI</sequence>
<keyword evidence="4" id="KW-1185">Reference proteome</keyword>
<dbReference type="Proteomes" id="UP000247523">
    <property type="component" value="Unassembled WGS sequence"/>
</dbReference>
<protein>
    <submittedName>
        <fullName evidence="3">DUF4422 domain-containing protein</fullName>
    </submittedName>
</protein>
<dbReference type="OrthoDB" id="9798746at2"/>
<evidence type="ECO:0000313" key="4">
    <source>
        <dbReference type="Proteomes" id="UP000216411"/>
    </source>
</evidence>
<evidence type="ECO:0000313" key="3">
    <source>
        <dbReference type="EMBL" id="RDY29980.1"/>
    </source>
</evidence>
<dbReference type="Pfam" id="PF14393">
    <property type="entry name" value="DUF4422"/>
    <property type="match status" value="1"/>
</dbReference>
<dbReference type="EMBL" id="QICS01000003">
    <property type="protein sequence ID" value="PXV91529.1"/>
    <property type="molecule type" value="Genomic_DNA"/>
</dbReference>
<feature type="domain" description="DUF4422" evidence="1">
    <location>
        <begin position="4"/>
        <end position="213"/>
    </location>
</feature>
<reference evidence="3" key="3">
    <citation type="submission" date="2018-07" db="EMBL/GenBank/DDBJ databases">
        <authorList>
            <person name="Quirk P.G."/>
            <person name="Krulwich T.A."/>
        </authorList>
    </citation>
    <scope>NUCLEOTIDE SEQUENCE</scope>
    <source>
        <strain evidence="3">CCRI-19302</strain>
    </source>
</reference>
<evidence type="ECO:0000313" key="2">
    <source>
        <dbReference type="EMBL" id="PXV91529.1"/>
    </source>
</evidence>
<dbReference type="RefSeq" id="WP_094377617.1">
    <property type="nucleotide sequence ID" value="NZ_NOKA02000053.1"/>
</dbReference>
<gene>
    <name evidence="2" type="ORF">C8E03_10386</name>
    <name evidence="3" type="ORF">CG710_016970</name>
</gene>
<evidence type="ECO:0000313" key="5">
    <source>
        <dbReference type="Proteomes" id="UP000247523"/>
    </source>
</evidence>
<dbReference type="InterPro" id="IPR011990">
    <property type="entry name" value="TPR-like_helical_dom_sf"/>
</dbReference>
<proteinExistence type="predicted"/>
<accession>A0A255IGC9</accession>
<dbReference type="EMBL" id="NOKA02000053">
    <property type="protein sequence ID" value="RDY29980.1"/>
    <property type="molecule type" value="Genomic_DNA"/>
</dbReference>
<comment type="caution">
    <text evidence="2">The sequence shown here is derived from an EMBL/GenBank/DDBJ whole genome shotgun (WGS) entry which is preliminary data.</text>
</comment>
<dbReference type="InterPro" id="IPR025536">
    <property type="entry name" value="DUF4422"/>
</dbReference>
<dbReference type="AlphaFoldDB" id="A0A255IGC9"/>
<reference evidence="3 4" key="1">
    <citation type="journal article" date="2017" name="Genome Announc.">
        <title>Draft Genome Sequence of a Sporulating and Motile Strain of Lachnotalea glycerini Isolated from Water in Quebec City, Canada.</title>
        <authorList>
            <person name="Maheux A.F."/>
            <person name="Boudreau D.K."/>
            <person name="Berube E."/>
            <person name="Boissinot M."/>
            <person name="Raymond F."/>
            <person name="Brodeur S."/>
            <person name="Corbeil J."/>
            <person name="Isabel S."/>
            <person name="Omar R.F."/>
            <person name="Bergeron M.G."/>
        </authorList>
    </citation>
    <scope>NUCLEOTIDE SEQUENCE [LARGE SCALE GENOMIC DNA]</scope>
    <source>
        <strain evidence="3 4">CCRI-19302</strain>
    </source>
</reference>
<reference evidence="2 5" key="2">
    <citation type="submission" date="2018-05" db="EMBL/GenBank/DDBJ databases">
        <title>Genomic Encyclopedia of Type Strains, Phase IV (KMG-IV): sequencing the most valuable type-strain genomes for metagenomic binning, comparative biology and taxonomic classification.</title>
        <authorList>
            <person name="Goeker M."/>
        </authorList>
    </citation>
    <scope>NUCLEOTIDE SEQUENCE [LARGE SCALE GENOMIC DNA]</scope>
    <source>
        <strain evidence="2 5">DSM 28816</strain>
    </source>
</reference>
<dbReference type="Gene3D" id="1.25.40.10">
    <property type="entry name" value="Tetratricopeptide repeat domain"/>
    <property type="match status" value="1"/>
</dbReference>
<evidence type="ECO:0000259" key="1">
    <source>
        <dbReference type="Pfam" id="PF14393"/>
    </source>
</evidence>
<name>A0A255IGC9_9FIRM</name>
<organism evidence="2 5">
    <name type="scientific">Lachnotalea glycerini</name>
    <dbReference type="NCBI Taxonomy" id="1763509"/>
    <lineage>
        <taxon>Bacteria</taxon>
        <taxon>Bacillati</taxon>
        <taxon>Bacillota</taxon>
        <taxon>Clostridia</taxon>
        <taxon>Lachnospirales</taxon>
        <taxon>Lachnospiraceae</taxon>
        <taxon>Lachnotalea</taxon>
    </lineage>
</organism>
<dbReference type="Proteomes" id="UP000216411">
    <property type="component" value="Unassembled WGS sequence"/>
</dbReference>